<dbReference type="InterPro" id="IPR011053">
    <property type="entry name" value="Single_hybrid_motif"/>
</dbReference>
<dbReference type="NCBIfam" id="TIGR00527">
    <property type="entry name" value="gcvH"/>
    <property type="match status" value="1"/>
</dbReference>
<dbReference type="SUPFAM" id="SSF51230">
    <property type="entry name" value="Single hybrid motif"/>
    <property type="match status" value="1"/>
</dbReference>
<dbReference type="GO" id="GO:0005960">
    <property type="term" value="C:glycine cleavage complex"/>
    <property type="evidence" value="ECO:0007669"/>
    <property type="project" value="InterPro"/>
</dbReference>
<accession>A0A831QPX3</accession>
<name>A0A831QPX3_9FLAO</name>
<evidence type="ECO:0000259" key="5">
    <source>
        <dbReference type="PROSITE" id="PS50968"/>
    </source>
</evidence>
<dbReference type="GO" id="GO:0005829">
    <property type="term" value="C:cytosol"/>
    <property type="evidence" value="ECO:0007669"/>
    <property type="project" value="TreeGrafter"/>
</dbReference>
<dbReference type="InterPro" id="IPR000089">
    <property type="entry name" value="Biotin_lipoyl"/>
</dbReference>
<evidence type="ECO:0000313" key="6">
    <source>
        <dbReference type="EMBL" id="HEA20789.1"/>
    </source>
</evidence>
<dbReference type="AlphaFoldDB" id="A0A831QPX3"/>
<evidence type="ECO:0000256" key="1">
    <source>
        <dbReference type="ARBA" id="ARBA00009249"/>
    </source>
</evidence>
<dbReference type="CDD" id="cd06848">
    <property type="entry name" value="GCS_H"/>
    <property type="match status" value="1"/>
</dbReference>
<dbReference type="EMBL" id="DRGL01000025">
    <property type="protein sequence ID" value="HEA20789.1"/>
    <property type="molecule type" value="Genomic_DNA"/>
</dbReference>
<dbReference type="InterPro" id="IPR003016">
    <property type="entry name" value="2-oxoA_DH_lipoyl-BS"/>
</dbReference>
<dbReference type="GO" id="GO:0009249">
    <property type="term" value="P:protein lipoylation"/>
    <property type="evidence" value="ECO:0007669"/>
    <property type="project" value="TreeGrafter"/>
</dbReference>
<dbReference type="PANTHER" id="PTHR11715">
    <property type="entry name" value="GLYCINE CLEAVAGE SYSTEM H PROTEIN"/>
    <property type="match status" value="1"/>
</dbReference>
<dbReference type="Pfam" id="PF01597">
    <property type="entry name" value="GCV_H"/>
    <property type="match status" value="1"/>
</dbReference>
<evidence type="ECO:0000256" key="4">
    <source>
        <dbReference type="PIRSR" id="PIRSR617453-50"/>
    </source>
</evidence>
<dbReference type="PANTHER" id="PTHR11715:SF3">
    <property type="entry name" value="GLYCINE CLEAVAGE SYSTEM H PROTEIN-RELATED"/>
    <property type="match status" value="1"/>
</dbReference>
<protein>
    <recommendedName>
        <fullName evidence="3">Glycine cleavage system H protein</fullName>
    </recommendedName>
</protein>
<keyword evidence="2 3" id="KW-0450">Lipoyl</keyword>
<organism evidence="6">
    <name type="scientific">Pricia antarctica</name>
    <dbReference type="NCBI Taxonomy" id="641691"/>
    <lineage>
        <taxon>Bacteria</taxon>
        <taxon>Pseudomonadati</taxon>
        <taxon>Bacteroidota</taxon>
        <taxon>Flavobacteriia</taxon>
        <taxon>Flavobacteriales</taxon>
        <taxon>Flavobacteriaceae</taxon>
        <taxon>Pricia</taxon>
    </lineage>
</organism>
<evidence type="ECO:0000256" key="2">
    <source>
        <dbReference type="ARBA" id="ARBA00022823"/>
    </source>
</evidence>
<comment type="function">
    <text evidence="3">The glycine cleavage system catalyzes the degradation of glycine. The H protein shuttles the methylamine group of glycine from the P protein to the T protein.</text>
</comment>
<dbReference type="GO" id="GO:0019464">
    <property type="term" value="P:glycine decarboxylation via glycine cleavage system"/>
    <property type="evidence" value="ECO:0007669"/>
    <property type="project" value="UniProtKB-UniRule"/>
</dbReference>
<dbReference type="PROSITE" id="PS50968">
    <property type="entry name" value="BIOTINYL_LIPOYL"/>
    <property type="match status" value="1"/>
</dbReference>
<evidence type="ECO:0000256" key="3">
    <source>
        <dbReference type="HAMAP-Rule" id="MF_00272"/>
    </source>
</evidence>
<comment type="subunit">
    <text evidence="3">The glycine cleavage system is composed of four proteins: P, T, L and H.</text>
</comment>
<dbReference type="HAMAP" id="MF_00272">
    <property type="entry name" value="GcvH"/>
    <property type="match status" value="1"/>
</dbReference>
<dbReference type="PROSITE" id="PS00189">
    <property type="entry name" value="LIPOYL"/>
    <property type="match status" value="1"/>
</dbReference>
<reference evidence="6" key="1">
    <citation type="journal article" date="2020" name="mSystems">
        <title>Genome- and Community-Level Interaction Insights into Carbon Utilization and Element Cycling Functions of Hydrothermarchaeota in Hydrothermal Sediment.</title>
        <authorList>
            <person name="Zhou Z."/>
            <person name="Liu Y."/>
            <person name="Xu W."/>
            <person name="Pan J."/>
            <person name="Luo Z.H."/>
            <person name="Li M."/>
        </authorList>
    </citation>
    <scope>NUCLEOTIDE SEQUENCE [LARGE SCALE GENOMIC DNA]</scope>
    <source>
        <strain evidence="6">HyVt-345</strain>
    </source>
</reference>
<dbReference type="Gene3D" id="2.40.50.100">
    <property type="match status" value="1"/>
</dbReference>
<comment type="caution">
    <text evidence="6">The sequence shown here is derived from an EMBL/GenBank/DDBJ whole genome shotgun (WGS) entry which is preliminary data.</text>
</comment>
<dbReference type="InterPro" id="IPR033753">
    <property type="entry name" value="GCV_H/Fam206"/>
</dbReference>
<comment type="cofactor">
    <cofactor evidence="3">
        <name>(R)-lipoate</name>
        <dbReference type="ChEBI" id="CHEBI:83088"/>
    </cofactor>
    <text evidence="3">Binds 1 lipoyl cofactor covalently.</text>
</comment>
<dbReference type="NCBIfam" id="NF002270">
    <property type="entry name" value="PRK01202.1"/>
    <property type="match status" value="1"/>
</dbReference>
<gene>
    <name evidence="3 6" type="primary">gcvH</name>
    <name evidence="6" type="ORF">ENH87_07710</name>
</gene>
<proteinExistence type="inferred from homology"/>
<feature type="modified residue" description="N6-lipoyllysine" evidence="3 4">
    <location>
        <position position="63"/>
    </location>
</feature>
<dbReference type="InterPro" id="IPR017453">
    <property type="entry name" value="GCV_H_sub"/>
</dbReference>
<feature type="domain" description="Lipoyl-binding" evidence="5">
    <location>
        <begin position="22"/>
        <end position="104"/>
    </location>
</feature>
<dbReference type="InterPro" id="IPR002930">
    <property type="entry name" value="GCV_H"/>
</dbReference>
<comment type="similarity">
    <text evidence="1 3">Belongs to the GcvH family.</text>
</comment>
<dbReference type="Proteomes" id="UP000886191">
    <property type="component" value="Unassembled WGS sequence"/>
</dbReference>
<sequence length="126" mass="14117">MEASDNLYFSKEHTWVKIENDTGTVGITTFAQSELGEIVYVDLPNLGDEFEQDEVFGSVEALKTVSDLFMPLSGEITAVNENLLENPTLVNEKPFSEGWMVKIQVSDLNELSNLLSHEAYQKSINK</sequence>